<evidence type="ECO:0000313" key="2">
    <source>
        <dbReference type="EMBL" id="EQA36828.1"/>
    </source>
</evidence>
<organism evidence="2 3">
    <name type="scientific">Leptospira inadai serovar Lyme str. 10</name>
    <dbReference type="NCBI Taxonomy" id="1049790"/>
    <lineage>
        <taxon>Bacteria</taxon>
        <taxon>Pseudomonadati</taxon>
        <taxon>Spirochaetota</taxon>
        <taxon>Spirochaetia</taxon>
        <taxon>Leptospirales</taxon>
        <taxon>Leptospiraceae</taxon>
        <taxon>Leptospira</taxon>
    </lineage>
</organism>
<dbReference type="SUPFAM" id="SSF48452">
    <property type="entry name" value="TPR-like"/>
    <property type="match status" value="1"/>
</dbReference>
<protein>
    <submittedName>
        <fullName evidence="2">Uncharacterized protein</fullName>
    </submittedName>
</protein>
<sequence length="83" mass="9579">MESYKKAIQIAPDTPEIVYRLPPAYENSGNKKLALKNYIHFIEIAYTSIETDVSDAKERIRRLSNEEKNSQKGNDHPKNTSIR</sequence>
<evidence type="ECO:0000313" key="3">
    <source>
        <dbReference type="Proteomes" id="UP000018719"/>
    </source>
</evidence>
<dbReference type="STRING" id="1049790.LEP1GSC047_2861"/>
<comment type="caution">
    <text evidence="2">The sequence shown here is derived from an EMBL/GenBank/DDBJ whole genome shotgun (WGS) entry which is preliminary data.</text>
</comment>
<dbReference type="InterPro" id="IPR011990">
    <property type="entry name" value="TPR-like_helical_dom_sf"/>
</dbReference>
<dbReference type="AlphaFoldDB" id="V6HCX9"/>
<evidence type="ECO:0000256" key="1">
    <source>
        <dbReference type="SAM" id="MobiDB-lite"/>
    </source>
</evidence>
<name>V6HCX9_9LEPT</name>
<dbReference type="EMBL" id="AHMM02000017">
    <property type="protein sequence ID" value="EQA36828.1"/>
    <property type="molecule type" value="Genomic_DNA"/>
</dbReference>
<dbReference type="Gene3D" id="1.25.40.10">
    <property type="entry name" value="Tetratricopeptide repeat domain"/>
    <property type="match status" value="1"/>
</dbReference>
<reference evidence="2 3" key="1">
    <citation type="submission" date="2013-05" db="EMBL/GenBank/DDBJ databases">
        <authorList>
            <person name="Harkins D.M."/>
            <person name="Durkin A.S."/>
            <person name="Brinkac L.M."/>
            <person name="Haft D.H."/>
            <person name="Selengut J.D."/>
            <person name="Sanka R."/>
            <person name="DePew J."/>
            <person name="Purushe J."/>
            <person name="Hartskeerl R.A."/>
            <person name="Ahmed A."/>
            <person name="van der Linden H."/>
            <person name="Goris M.G.A."/>
            <person name="Vinetz J.M."/>
            <person name="Sutton G.G."/>
            <person name="Nierman W.C."/>
            <person name="Fouts D.E."/>
        </authorList>
    </citation>
    <scope>NUCLEOTIDE SEQUENCE [LARGE SCALE GENOMIC DNA]</scope>
    <source>
        <strain evidence="2 3">10</strain>
    </source>
</reference>
<feature type="region of interest" description="Disordered" evidence="1">
    <location>
        <begin position="60"/>
        <end position="83"/>
    </location>
</feature>
<dbReference type="Proteomes" id="UP000018719">
    <property type="component" value="Unassembled WGS sequence"/>
</dbReference>
<accession>V6HCX9</accession>
<gene>
    <name evidence="2" type="ORF">LEP1GSC047_2861</name>
</gene>
<proteinExistence type="predicted"/>